<organism evidence="2 3">
    <name type="scientific">Rivibacter subsaxonicus</name>
    <dbReference type="NCBI Taxonomy" id="457575"/>
    <lineage>
        <taxon>Bacteria</taxon>
        <taxon>Pseudomonadati</taxon>
        <taxon>Pseudomonadota</taxon>
        <taxon>Betaproteobacteria</taxon>
        <taxon>Burkholderiales</taxon>
        <taxon>Rivibacter</taxon>
    </lineage>
</organism>
<keyword evidence="1" id="KW-0732">Signal</keyword>
<dbReference type="AlphaFoldDB" id="A0A4Q7W1C2"/>
<dbReference type="EMBL" id="SHKP01000004">
    <property type="protein sequence ID" value="RZU02635.1"/>
    <property type="molecule type" value="Genomic_DNA"/>
</dbReference>
<dbReference type="Proteomes" id="UP000293671">
    <property type="component" value="Unassembled WGS sequence"/>
</dbReference>
<feature type="chain" id="PRO_5020975228" evidence="1">
    <location>
        <begin position="18"/>
        <end position="163"/>
    </location>
</feature>
<proteinExistence type="predicted"/>
<evidence type="ECO:0000256" key="1">
    <source>
        <dbReference type="SAM" id="SignalP"/>
    </source>
</evidence>
<evidence type="ECO:0000313" key="2">
    <source>
        <dbReference type="EMBL" id="RZU02635.1"/>
    </source>
</evidence>
<sequence length="163" mass="17967">MRRLPIALLFVVAATQAAPPSRFLCSADEEVVFGCTLGRRMVSLCASPGPAPQKLQYRTGMPGKLELVVPPAPEPAAGTFIHSSTGYSGGGEARLRFRNGNWDYWLFDRTLRGEQGPVFSSGVVVRRTGQRHGKELKCVEEAGFGAFDGERFEREDFDFDLLR</sequence>
<dbReference type="RefSeq" id="WP_130430379.1">
    <property type="nucleotide sequence ID" value="NZ_SHKP01000004.1"/>
</dbReference>
<keyword evidence="3" id="KW-1185">Reference proteome</keyword>
<gene>
    <name evidence="2" type="ORF">EV670_0663</name>
</gene>
<comment type="caution">
    <text evidence="2">The sequence shown here is derived from an EMBL/GenBank/DDBJ whole genome shotgun (WGS) entry which is preliminary data.</text>
</comment>
<evidence type="ECO:0000313" key="3">
    <source>
        <dbReference type="Proteomes" id="UP000293671"/>
    </source>
</evidence>
<reference evidence="2 3" key="1">
    <citation type="submission" date="2019-02" db="EMBL/GenBank/DDBJ databases">
        <title>Genomic Encyclopedia of Type Strains, Phase IV (KMG-IV): sequencing the most valuable type-strain genomes for metagenomic binning, comparative biology and taxonomic classification.</title>
        <authorList>
            <person name="Goeker M."/>
        </authorList>
    </citation>
    <scope>NUCLEOTIDE SEQUENCE [LARGE SCALE GENOMIC DNA]</scope>
    <source>
        <strain evidence="2 3">DSM 19570</strain>
    </source>
</reference>
<protein>
    <submittedName>
        <fullName evidence="2">Uncharacterized protein</fullName>
    </submittedName>
</protein>
<dbReference type="OrthoDB" id="8997932at2"/>
<feature type="signal peptide" evidence="1">
    <location>
        <begin position="1"/>
        <end position="17"/>
    </location>
</feature>
<accession>A0A4Q7W1C2</accession>
<name>A0A4Q7W1C2_9BURK</name>